<proteinExistence type="predicted"/>
<evidence type="ECO:0000259" key="2">
    <source>
        <dbReference type="Pfam" id="PF01926"/>
    </source>
</evidence>
<dbReference type="InterPro" id="IPR006073">
    <property type="entry name" value="GTP-bd"/>
</dbReference>
<dbReference type="PANTHER" id="PTHR42714">
    <property type="entry name" value="TRNA MODIFICATION GTPASE GTPBP3"/>
    <property type="match status" value="1"/>
</dbReference>
<feature type="transmembrane region" description="Helical" evidence="1">
    <location>
        <begin position="55"/>
        <end position="77"/>
    </location>
</feature>
<dbReference type="GO" id="GO:0005829">
    <property type="term" value="C:cytosol"/>
    <property type="evidence" value="ECO:0007669"/>
    <property type="project" value="TreeGrafter"/>
</dbReference>
<dbReference type="GO" id="GO:0002098">
    <property type="term" value="P:tRNA wobble uridine modification"/>
    <property type="evidence" value="ECO:0007669"/>
    <property type="project" value="TreeGrafter"/>
</dbReference>
<name>A0A1E2USB9_9GAMM</name>
<feature type="domain" description="G" evidence="2">
    <location>
        <begin position="137"/>
        <end position="245"/>
    </location>
</feature>
<evidence type="ECO:0000256" key="1">
    <source>
        <dbReference type="SAM" id="Phobius"/>
    </source>
</evidence>
<keyword evidence="1" id="KW-0472">Membrane</keyword>
<dbReference type="SUPFAM" id="SSF52540">
    <property type="entry name" value="P-loop containing nucleoside triphosphate hydrolases"/>
    <property type="match status" value="1"/>
</dbReference>
<accession>A0A1E2USB9</accession>
<dbReference type="CDD" id="cd00880">
    <property type="entry name" value="Era_like"/>
    <property type="match status" value="1"/>
</dbReference>
<dbReference type="GO" id="GO:0030488">
    <property type="term" value="P:tRNA methylation"/>
    <property type="evidence" value="ECO:0007669"/>
    <property type="project" value="TreeGrafter"/>
</dbReference>
<organism evidence="3 4">
    <name type="scientific">Candidatus Thiodiazotropha endoloripes</name>
    <dbReference type="NCBI Taxonomy" id="1818881"/>
    <lineage>
        <taxon>Bacteria</taxon>
        <taxon>Pseudomonadati</taxon>
        <taxon>Pseudomonadota</taxon>
        <taxon>Gammaproteobacteria</taxon>
        <taxon>Chromatiales</taxon>
        <taxon>Sedimenticolaceae</taxon>
        <taxon>Candidatus Thiodiazotropha</taxon>
    </lineage>
</organism>
<dbReference type="InterPro" id="IPR027417">
    <property type="entry name" value="P-loop_NTPase"/>
</dbReference>
<evidence type="ECO:0000313" key="4">
    <source>
        <dbReference type="Proteomes" id="UP000094849"/>
    </source>
</evidence>
<reference evidence="3 4" key="1">
    <citation type="submission" date="2016-03" db="EMBL/GenBank/DDBJ databases">
        <title>Chemosynthetic sulphur-oxidizing symbionts of marine invertebrate animals are capable of nitrogen fixation.</title>
        <authorList>
            <person name="Petersen J.M."/>
            <person name="Kemper A."/>
            <person name="Gruber-Vodicka H."/>
            <person name="Cardini U."/>
            <person name="Geest Mvander."/>
            <person name="Kleiner M."/>
            <person name="Bulgheresi S."/>
            <person name="Fussmann M."/>
            <person name="Herbold C."/>
            <person name="Seah B.K.B."/>
            <person name="Antony C.Paul."/>
            <person name="Liu D."/>
            <person name="Belitz A."/>
            <person name="Weber M."/>
        </authorList>
    </citation>
    <scope>NUCLEOTIDE SEQUENCE [LARGE SCALE GENOMIC DNA]</scope>
    <source>
        <strain evidence="3">G_D</strain>
    </source>
</reference>
<comment type="caution">
    <text evidence="3">The sequence shown here is derived from an EMBL/GenBank/DDBJ whole genome shotgun (WGS) entry which is preliminary data.</text>
</comment>
<evidence type="ECO:0000313" key="3">
    <source>
        <dbReference type="EMBL" id="ODB97629.1"/>
    </source>
</evidence>
<sequence>MIEQQKNRSSKRIFRLILLMLILFLGLLILLLTLQLTESALNVWHLLDQLSPKLLVFYGVGLFLFTLGLLILIWRLLKPGKSAKQEVPAQRQIPMPEDREAFETALAKADEKGVDVSQAQQELFELDHRSKSADRYVAFFGPVSAGKSALIRAITGAEEIQTDPRAGTTKAVEHYPCEIQGERLIFTDAPGILDSNEARVQIAREEARRAHLVIYVCEAELTRDQHQELVELQAFERPLIVALNKRDRYTDKDLAAIMQRLASQLPGVDKMVSVQAGGQEEVIRIDAQGNEKRALRERPPQVDSLLAEILKRTGRQRDSLEQQRDQSLLHLGAEKLHTATLEYRQQQGRKLVKEYTHKAMLGAMAAVSPGTDILIQGYLGMKMVGALCELHEIRARDVDLEQLVEQAGQHVGKRMTLLLALAGNVLKAFPGLGTVTGGATHAVAYGLIFQSLGESVIGTLEQGESLEKSVVLDKFEETMSGNLEARAKHFARLTLEQLIVKD</sequence>
<dbReference type="GO" id="GO:0005525">
    <property type="term" value="F:GTP binding"/>
    <property type="evidence" value="ECO:0007669"/>
    <property type="project" value="InterPro"/>
</dbReference>
<dbReference type="PANTHER" id="PTHR42714:SF2">
    <property type="entry name" value="TRNA MODIFICATION GTPASE GTPBP3, MITOCHONDRIAL"/>
    <property type="match status" value="1"/>
</dbReference>
<dbReference type="Gene3D" id="3.40.50.300">
    <property type="entry name" value="P-loop containing nucleotide triphosphate hydrolases"/>
    <property type="match status" value="1"/>
</dbReference>
<keyword evidence="1" id="KW-0812">Transmembrane</keyword>
<keyword evidence="4" id="KW-1185">Reference proteome</keyword>
<keyword evidence="1" id="KW-1133">Transmembrane helix</keyword>
<protein>
    <recommendedName>
        <fullName evidence="2">G domain-containing protein</fullName>
    </recommendedName>
</protein>
<dbReference type="AlphaFoldDB" id="A0A1E2USB9"/>
<dbReference type="Proteomes" id="UP000094849">
    <property type="component" value="Unassembled WGS sequence"/>
</dbReference>
<dbReference type="EMBL" id="LVJZ01000003">
    <property type="protein sequence ID" value="ODB97629.1"/>
    <property type="molecule type" value="Genomic_DNA"/>
</dbReference>
<dbReference type="STRING" id="1818881.A3196_13210"/>
<dbReference type="Pfam" id="PF01926">
    <property type="entry name" value="MMR_HSR1"/>
    <property type="match status" value="1"/>
</dbReference>
<gene>
    <name evidence="3" type="ORF">A3196_13210</name>
</gene>
<dbReference type="RefSeq" id="WP_069024575.1">
    <property type="nucleotide sequence ID" value="NZ_LVJZ01000003.1"/>
</dbReference>